<dbReference type="EMBL" id="REGN01003508">
    <property type="protein sequence ID" value="RNA22242.1"/>
    <property type="molecule type" value="Genomic_DNA"/>
</dbReference>
<proteinExistence type="predicted"/>
<accession>A0A3M7RF95</accession>
<feature type="transmembrane region" description="Helical" evidence="2">
    <location>
        <begin position="53"/>
        <end position="71"/>
    </location>
</feature>
<keyword evidence="4" id="KW-1185">Reference proteome</keyword>
<evidence type="ECO:0000313" key="3">
    <source>
        <dbReference type="EMBL" id="RNA22242.1"/>
    </source>
</evidence>
<reference evidence="3 4" key="1">
    <citation type="journal article" date="2018" name="Sci. Rep.">
        <title>Genomic signatures of local adaptation to the degree of environmental predictability in rotifers.</title>
        <authorList>
            <person name="Franch-Gras L."/>
            <person name="Hahn C."/>
            <person name="Garcia-Roger E.M."/>
            <person name="Carmona M.J."/>
            <person name="Serra M."/>
            <person name="Gomez A."/>
        </authorList>
    </citation>
    <scope>NUCLEOTIDE SEQUENCE [LARGE SCALE GENOMIC DNA]</scope>
    <source>
        <strain evidence="3">HYR1</strain>
    </source>
</reference>
<evidence type="ECO:0000313" key="4">
    <source>
        <dbReference type="Proteomes" id="UP000276133"/>
    </source>
</evidence>
<comment type="caution">
    <text evidence="3">The sequence shown here is derived from an EMBL/GenBank/DDBJ whole genome shotgun (WGS) entry which is preliminary data.</text>
</comment>
<keyword evidence="2" id="KW-0472">Membrane</keyword>
<sequence length="277" mass="31501">MDYFKIFKLVLGLIYEPGILSRIPTAKTPTTQTTWYGNIRKTLRDVWSNNQSIFIITSSLIFFIAMMISNFRRQRAFEKQIHESINLVKKISNNNTPQFICSNVNANANSTTTADTHSATSTTNQLTSNACATFRATPTTSTPSTTTSRPNTQLKSMTTADVHYPCLDTSLRLNSTPITYSDTRNRSDVMNPSAPNASISSEDSTFQAQNRRVRFADERRSEYETISTNVTMFPFIFIKPPEKFDAKRKDVRTWIKEFDLFIQGHNITNNKMKVVLS</sequence>
<keyword evidence="2" id="KW-1133">Transmembrane helix</keyword>
<name>A0A3M7RF95_BRAPC</name>
<evidence type="ECO:0000256" key="2">
    <source>
        <dbReference type="SAM" id="Phobius"/>
    </source>
</evidence>
<dbReference type="Proteomes" id="UP000276133">
    <property type="component" value="Unassembled WGS sequence"/>
</dbReference>
<organism evidence="3 4">
    <name type="scientific">Brachionus plicatilis</name>
    <name type="common">Marine rotifer</name>
    <name type="synonym">Brachionus muelleri</name>
    <dbReference type="NCBI Taxonomy" id="10195"/>
    <lineage>
        <taxon>Eukaryota</taxon>
        <taxon>Metazoa</taxon>
        <taxon>Spiralia</taxon>
        <taxon>Gnathifera</taxon>
        <taxon>Rotifera</taxon>
        <taxon>Eurotatoria</taxon>
        <taxon>Monogononta</taxon>
        <taxon>Pseudotrocha</taxon>
        <taxon>Ploima</taxon>
        <taxon>Brachionidae</taxon>
        <taxon>Brachionus</taxon>
    </lineage>
</organism>
<protein>
    <submittedName>
        <fullName evidence="3">Uncharacterized protein</fullName>
    </submittedName>
</protein>
<dbReference type="AlphaFoldDB" id="A0A3M7RF95"/>
<feature type="region of interest" description="Disordered" evidence="1">
    <location>
        <begin position="178"/>
        <end position="205"/>
    </location>
</feature>
<evidence type="ECO:0000256" key="1">
    <source>
        <dbReference type="SAM" id="MobiDB-lite"/>
    </source>
</evidence>
<gene>
    <name evidence="3" type="ORF">BpHYR1_020436</name>
</gene>
<keyword evidence="2" id="KW-0812">Transmembrane</keyword>